<dbReference type="PANTHER" id="PTHR39335:SF1">
    <property type="entry name" value="BLL4220 PROTEIN"/>
    <property type="match status" value="1"/>
</dbReference>
<dbReference type="Pfam" id="PF03640">
    <property type="entry name" value="Lipoprotein_15"/>
    <property type="match status" value="2"/>
</dbReference>
<reference evidence="2 3" key="1">
    <citation type="submission" date="2008-05" db="EMBL/GenBank/DDBJ databases">
        <title>Complete sequence of Chlorobium limicola DSM 245.</title>
        <authorList>
            <consortium name="US DOE Joint Genome Institute"/>
            <person name="Lucas S."/>
            <person name="Copeland A."/>
            <person name="Lapidus A."/>
            <person name="Glavina del Rio T."/>
            <person name="Dalin E."/>
            <person name="Tice H."/>
            <person name="Bruce D."/>
            <person name="Goodwin L."/>
            <person name="Pitluck S."/>
            <person name="Schmutz J."/>
            <person name="Larimer F."/>
            <person name="Land M."/>
            <person name="Hauser L."/>
            <person name="Kyrpides N."/>
            <person name="Ovchinnikova G."/>
            <person name="Zhao F."/>
            <person name="Li T."/>
            <person name="Liu Z."/>
            <person name="Overmann J."/>
            <person name="Bryant D.A."/>
            <person name="Richardson P."/>
        </authorList>
    </citation>
    <scope>NUCLEOTIDE SEQUENCE [LARGE SCALE GENOMIC DNA]</scope>
    <source>
        <strain evidence="3">DSM 245 / NBRC 103803 / 6330</strain>
    </source>
</reference>
<sequence precursor="true">MTMKKNLYPILLAALLTAVSTPADAKCPKAQLTVEQKAETGAYLADENGMTLYWFTKDSPGRSSCTGPCEEKWPVYYRDVFRIPKSMNGSDFASILRNDGKKQLTFRGYPLYYRADDKKAGDTGGQGVNNVWFVVNPDNFPPK</sequence>
<dbReference type="RefSeq" id="WP_012466928.1">
    <property type="nucleotide sequence ID" value="NC_010803.1"/>
</dbReference>
<evidence type="ECO:0008006" key="4">
    <source>
        <dbReference type="Google" id="ProtNLM"/>
    </source>
</evidence>
<evidence type="ECO:0000313" key="2">
    <source>
        <dbReference type="EMBL" id="ACD91059.1"/>
    </source>
</evidence>
<dbReference type="GO" id="GO:0043448">
    <property type="term" value="P:alkane catabolic process"/>
    <property type="evidence" value="ECO:0007669"/>
    <property type="project" value="TreeGrafter"/>
</dbReference>
<dbReference type="InterPro" id="IPR005297">
    <property type="entry name" value="Lipoprotein_repeat"/>
</dbReference>
<dbReference type="PANTHER" id="PTHR39335">
    <property type="entry name" value="BLL4220 PROTEIN"/>
    <property type="match status" value="1"/>
</dbReference>
<dbReference type="AlphaFoldDB" id="B3EG50"/>
<name>B3EG50_CHLL2</name>
<dbReference type="eggNOG" id="COG4315">
    <property type="taxonomic scope" value="Bacteria"/>
</dbReference>
<evidence type="ECO:0000313" key="3">
    <source>
        <dbReference type="Proteomes" id="UP000008841"/>
    </source>
</evidence>
<protein>
    <recommendedName>
        <fullName evidence="4">Lipoprotein</fullName>
    </recommendedName>
</protein>
<dbReference type="HOGENOM" id="CLU_053665_2_0_10"/>
<proteinExistence type="predicted"/>
<feature type="signal peptide" evidence="1">
    <location>
        <begin position="1"/>
        <end position="25"/>
    </location>
</feature>
<organism evidence="2 3">
    <name type="scientific">Chlorobium limicola (strain DSM 245 / NBRC 103803 / 6330)</name>
    <dbReference type="NCBI Taxonomy" id="290315"/>
    <lineage>
        <taxon>Bacteria</taxon>
        <taxon>Pseudomonadati</taxon>
        <taxon>Chlorobiota</taxon>
        <taxon>Chlorobiia</taxon>
        <taxon>Chlorobiales</taxon>
        <taxon>Chlorobiaceae</taxon>
        <taxon>Chlorobium/Pelodictyon group</taxon>
        <taxon>Chlorobium</taxon>
    </lineage>
</organism>
<keyword evidence="1" id="KW-0732">Signal</keyword>
<dbReference type="Proteomes" id="UP000008841">
    <property type="component" value="Chromosome"/>
</dbReference>
<evidence type="ECO:0000256" key="1">
    <source>
        <dbReference type="SAM" id="SignalP"/>
    </source>
</evidence>
<dbReference type="EMBL" id="CP001097">
    <property type="protein sequence ID" value="ACD91059.1"/>
    <property type="molecule type" value="Genomic_DNA"/>
</dbReference>
<feature type="chain" id="PRO_5002787807" description="Lipoprotein" evidence="1">
    <location>
        <begin position="26"/>
        <end position="143"/>
    </location>
</feature>
<gene>
    <name evidence="2" type="ordered locus">Clim_2027</name>
</gene>
<accession>B3EG50</accession>
<dbReference type="KEGG" id="cli:Clim_2027"/>